<dbReference type="EMBL" id="MW434278">
    <property type="protein sequence ID" value="QRW42620.1"/>
    <property type="molecule type" value="Genomic_RNA"/>
</dbReference>
<evidence type="ECO:0000313" key="6">
    <source>
        <dbReference type="EMBL" id="QRW42621.1"/>
    </source>
</evidence>
<dbReference type="EMBL" id="MW434274">
    <property type="protein sequence ID" value="QRW42616.1"/>
    <property type="molecule type" value="Genomic_RNA"/>
</dbReference>
<evidence type="ECO:0000313" key="14">
    <source>
        <dbReference type="EMBL" id="QRW42629.1"/>
    </source>
</evidence>
<evidence type="ECO:0000313" key="7">
    <source>
        <dbReference type="EMBL" id="QRW42622.1"/>
    </source>
</evidence>
<dbReference type="EMBL" id="MW434282">
    <property type="protein sequence ID" value="QRW42624.1"/>
    <property type="molecule type" value="Genomic_RNA"/>
</dbReference>
<proteinExistence type="predicted"/>
<dbReference type="EMBL" id="MW434275">
    <property type="protein sequence ID" value="QRW42617.1"/>
    <property type="molecule type" value="Genomic_RNA"/>
</dbReference>
<evidence type="ECO:0000313" key="11">
    <source>
        <dbReference type="EMBL" id="QRW42626.1"/>
    </source>
</evidence>
<keyword evidence="2" id="KW-0543">Viral nucleoprotein</keyword>
<organism evidence="2">
    <name type="scientific">Usinis virus</name>
    <dbReference type="NCBI Taxonomy" id="2800948"/>
    <lineage>
        <taxon>Viruses</taxon>
        <taxon>Riboviria</taxon>
    </lineage>
</organism>
<evidence type="ECO:0000313" key="4">
    <source>
        <dbReference type="EMBL" id="QRW42619.1"/>
    </source>
</evidence>
<keyword evidence="2" id="KW-0946">Virion</keyword>
<dbReference type="EMBL" id="MW434285">
    <property type="protein sequence ID" value="QRW42627.1"/>
    <property type="molecule type" value="Genomic_RNA"/>
</dbReference>
<evidence type="ECO:0000313" key="8">
    <source>
        <dbReference type="EMBL" id="QRW42623.1"/>
    </source>
</evidence>
<evidence type="ECO:0000313" key="10">
    <source>
        <dbReference type="EMBL" id="QRW42625.1"/>
    </source>
</evidence>
<dbReference type="EMBL" id="MW434277">
    <property type="protein sequence ID" value="QRW42619.1"/>
    <property type="molecule type" value="Genomic_RNA"/>
</dbReference>
<dbReference type="EMBL" id="MW434280">
    <property type="protein sequence ID" value="QRW42622.1"/>
    <property type="molecule type" value="Genomic_RNA"/>
</dbReference>
<dbReference type="EMBL" id="MW434281">
    <property type="protein sequence ID" value="QRW42623.1"/>
    <property type="molecule type" value="Genomic_RNA"/>
</dbReference>
<dbReference type="GO" id="GO:0019013">
    <property type="term" value="C:viral nucleocapsid"/>
    <property type="evidence" value="ECO:0007669"/>
    <property type="project" value="UniProtKB-KW"/>
</dbReference>
<evidence type="ECO:0000313" key="13">
    <source>
        <dbReference type="EMBL" id="QRW42628.1"/>
    </source>
</evidence>
<sequence>MSKEVVVYEVVKKAGESSNAAAMDVDGAAPPAKRRRIVNENGQEITTGGLEKPIRNANDNLNMRYLLFHIHEYVGFLFGFKEADWKLFDESLKITSFVWTAYTLLKQEANNSGNVKSKVTDDTDCSCIGKKIKFGHIRAAVREICGLYGLRFDATPAMRDLRGIFQVNLSLMYTFKYRACEGVYLNATYKTSVGKDGVDVERLLNSWGATHDHLPFSYGANFPPALQASSMQQMGAAPLLIGLCETLNSSFQAKWEKAVVAQMSGVPNIASIARVLKGSRSQYPSLVCGVLDIVALGTAKQTHKAAFPWCFLRATFQTGPLMTWAQAFKVILTDGGVFNYDIGTPLTETQIPKYVGEMDFSGKGMWNVYNKVAQVDDFQVKCVDGASLAVYAQWLSYTVTGLWMEDTAVLRHVFGTDPILRKDYGQAFVKRRSTGKLQKIKLLPAQYVCKLATAAQTKLGATDPYVGIRCPSVSGRATTKWDADDTRNVFLERGANQVGITSTQPSVLQDALDAHKKVMLAKIRRDGKVDYGTTAWFKVDETSGMDAYGTEDPIVVQLDNKYIFSQN</sequence>
<dbReference type="EMBL" id="MW434284">
    <property type="protein sequence ID" value="QRW42626.1"/>
    <property type="molecule type" value="Genomic_RNA"/>
</dbReference>
<dbReference type="EMBL" id="MW434276">
    <property type="protein sequence ID" value="QRW42618.1"/>
    <property type="molecule type" value="Genomic_RNA"/>
</dbReference>
<evidence type="ECO:0000313" key="2">
    <source>
        <dbReference type="EMBL" id="QRW42617.1"/>
    </source>
</evidence>
<evidence type="ECO:0000313" key="12">
    <source>
        <dbReference type="EMBL" id="QRW42627.1"/>
    </source>
</evidence>
<dbReference type="EMBL" id="MW434286">
    <property type="protein sequence ID" value="QRW42628.1"/>
    <property type="molecule type" value="Genomic_RNA"/>
</dbReference>
<dbReference type="EMBL" id="MW434283">
    <property type="protein sequence ID" value="QRW42625.1"/>
    <property type="molecule type" value="Genomic_RNA"/>
</dbReference>
<name>A0A894KLK2_9VIRU</name>
<dbReference type="EMBL" id="MW434279">
    <property type="protein sequence ID" value="QRW42621.1"/>
    <property type="molecule type" value="Genomic_RNA"/>
</dbReference>
<evidence type="ECO:0000313" key="1">
    <source>
        <dbReference type="EMBL" id="QRW42616.1"/>
    </source>
</evidence>
<accession>A0A894KLK2</accession>
<protein>
    <submittedName>
        <fullName evidence="2">Nucleoprotein</fullName>
    </submittedName>
</protein>
<reference evidence="2" key="1">
    <citation type="journal article" date="2020" name="bioRxiv">
        <title>Single mosquito metatranscriptomics identifies vectors, emerging pathogens and reservoirs in one assay.</title>
        <authorList>
            <person name="Batson J."/>
            <person name="Dudas G."/>
            <person name="Haas-Stapleton E."/>
            <person name="Kistler A.L."/>
            <person name="Li L.M."/>
            <person name="Logan P."/>
            <person name="Ratnasiri K."/>
            <person name="Retallack H."/>
        </authorList>
    </citation>
    <scope>NUCLEOTIDE SEQUENCE</scope>
    <source>
        <strain evidence="4">CMS002_026a_WVAL</strain>
        <strain evidence="12">CMS002_026b_WVAL</strain>
        <strain evidence="11">CMS002_026c_WVAL</strain>
        <strain evidence="2">CMS002_026d_WVAL</strain>
        <strain evidence="9">CMS002_026e_WVAL</strain>
        <strain evidence="13">CMS002_044d_WVAL</strain>
        <strain evidence="14">CMS002_044e_WVAL</strain>
        <strain evidence="10">CMS002_045a_WVAL</strain>
        <strain evidence="7">CMS002_045b_WVAL</strain>
        <strain evidence="6">CMS002_045c_WVAL</strain>
        <strain evidence="5">CMS002_045d_WVAL</strain>
        <strain evidence="3">CMS002_045e_WVAL</strain>
        <strain evidence="1">CMS002_045f_WVAL</strain>
        <strain evidence="8">CMS002_045g_WVAL</strain>
    </source>
</reference>
<dbReference type="EMBL" id="MW434287">
    <property type="protein sequence ID" value="QRW42629.1"/>
    <property type="molecule type" value="Genomic_RNA"/>
</dbReference>
<evidence type="ECO:0000313" key="5">
    <source>
        <dbReference type="EMBL" id="QRW42620.1"/>
    </source>
</evidence>
<evidence type="ECO:0000313" key="3">
    <source>
        <dbReference type="EMBL" id="QRW42618.1"/>
    </source>
</evidence>
<evidence type="ECO:0000313" key="9">
    <source>
        <dbReference type="EMBL" id="QRW42624.1"/>
    </source>
</evidence>